<feature type="transmembrane region" description="Helical" evidence="2">
    <location>
        <begin position="59"/>
        <end position="83"/>
    </location>
</feature>
<name>S8E4I3_FOMSC</name>
<keyword evidence="4" id="KW-1185">Reference proteome</keyword>
<protein>
    <submittedName>
        <fullName evidence="3">Uncharacterized protein</fullName>
    </submittedName>
</protein>
<gene>
    <name evidence="3" type="ORF">FOMPIDRAFT_1123450</name>
</gene>
<keyword evidence="2" id="KW-1133">Transmembrane helix</keyword>
<feature type="transmembrane region" description="Helical" evidence="2">
    <location>
        <begin position="263"/>
        <end position="283"/>
    </location>
</feature>
<feature type="region of interest" description="Disordered" evidence="1">
    <location>
        <begin position="353"/>
        <end position="373"/>
    </location>
</feature>
<evidence type="ECO:0000256" key="2">
    <source>
        <dbReference type="SAM" id="Phobius"/>
    </source>
</evidence>
<keyword evidence="2" id="KW-0472">Membrane</keyword>
<sequence length="373" mass="40921">MSNTSWTPSEPSDVLFSEKTWLQGAILTGVGYGIVFTLFTQCLRALLLNINRENRKQRIFFLVYISILFILGTLFMAACAQMTQLSFVQYRNYPTGPSGYENDEFSIPVDELGNVSFVLTNWFADALLVWRCSVIYRGVGTSIWVPLLLPILVYLSELATGLLWLIQISTPASSPFQTSSASKINWTVPYFSIAVSLNVFVTLMIAARLWLYRYKITSVLGSSHGSHYIGVAAMVVESAAIYSTFALLFIIPFGVGSPIANTFLQVLSQVQIVAPLLIIYRVARGKGWTSNTSTAVMSAKTRSTTFSTSTRTANVRDLSNSFAKAGPNNYTSRAASVAKGRDIEMDAMDAATMRDSSGTVRPTDGESRIGEAV</sequence>
<feature type="transmembrane region" description="Helical" evidence="2">
    <location>
        <begin position="228"/>
        <end position="251"/>
    </location>
</feature>
<dbReference type="OrthoDB" id="2641762at2759"/>
<dbReference type="InParanoid" id="S8E4I3"/>
<dbReference type="EMBL" id="KE504152">
    <property type="protein sequence ID" value="EPT00027.1"/>
    <property type="molecule type" value="Genomic_DNA"/>
</dbReference>
<organism evidence="3 4">
    <name type="scientific">Fomitopsis schrenkii</name>
    <name type="common">Brown rot fungus</name>
    <dbReference type="NCBI Taxonomy" id="2126942"/>
    <lineage>
        <taxon>Eukaryota</taxon>
        <taxon>Fungi</taxon>
        <taxon>Dikarya</taxon>
        <taxon>Basidiomycota</taxon>
        <taxon>Agaricomycotina</taxon>
        <taxon>Agaricomycetes</taxon>
        <taxon>Polyporales</taxon>
        <taxon>Fomitopsis</taxon>
    </lineage>
</organism>
<feature type="compositionally biased region" description="Basic and acidic residues" evidence="1">
    <location>
        <begin position="363"/>
        <end position="373"/>
    </location>
</feature>
<feature type="transmembrane region" description="Helical" evidence="2">
    <location>
        <begin position="186"/>
        <end position="207"/>
    </location>
</feature>
<dbReference type="AlphaFoldDB" id="S8E4I3"/>
<dbReference type="STRING" id="743788.S8E4I3"/>
<dbReference type="Proteomes" id="UP000015241">
    <property type="component" value="Unassembled WGS sequence"/>
</dbReference>
<dbReference type="HOGENOM" id="CLU_044614_0_2_1"/>
<proteinExistence type="predicted"/>
<keyword evidence="2" id="KW-0812">Transmembrane</keyword>
<evidence type="ECO:0000256" key="1">
    <source>
        <dbReference type="SAM" id="MobiDB-lite"/>
    </source>
</evidence>
<evidence type="ECO:0000313" key="4">
    <source>
        <dbReference type="Proteomes" id="UP000015241"/>
    </source>
</evidence>
<reference evidence="3 4" key="1">
    <citation type="journal article" date="2012" name="Science">
        <title>The Paleozoic origin of enzymatic lignin decomposition reconstructed from 31 fungal genomes.</title>
        <authorList>
            <person name="Floudas D."/>
            <person name="Binder M."/>
            <person name="Riley R."/>
            <person name="Barry K."/>
            <person name="Blanchette R.A."/>
            <person name="Henrissat B."/>
            <person name="Martinez A.T."/>
            <person name="Otillar R."/>
            <person name="Spatafora J.W."/>
            <person name="Yadav J.S."/>
            <person name="Aerts A."/>
            <person name="Benoit I."/>
            <person name="Boyd A."/>
            <person name="Carlson A."/>
            <person name="Copeland A."/>
            <person name="Coutinho P.M."/>
            <person name="de Vries R.P."/>
            <person name="Ferreira P."/>
            <person name="Findley K."/>
            <person name="Foster B."/>
            <person name="Gaskell J."/>
            <person name="Glotzer D."/>
            <person name="Gorecki P."/>
            <person name="Heitman J."/>
            <person name="Hesse C."/>
            <person name="Hori C."/>
            <person name="Igarashi K."/>
            <person name="Jurgens J.A."/>
            <person name="Kallen N."/>
            <person name="Kersten P."/>
            <person name="Kohler A."/>
            <person name="Kuees U."/>
            <person name="Kumar T.K.A."/>
            <person name="Kuo A."/>
            <person name="LaButti K."/>
            <person name="Larrondo L.F."/>
            <person name="Lindquist E."/>
            <person name="Ling A."/>
            <person name="Lombard V."/>
            <person name="Lucas S."/>
            <person name="Lundell T."/>
            <person name="Martin R."/>
            <person name="McLaughlin D.J."/>
            <person name="Morgenstern I."/>
            <person name="Morin E."/>
            <person name="Murat C."/>
            <person name="Nagy L.G."/>
            <person name="Nolan M."/>
            <person name="Ohm R.A."/>
            <person name="Patyshakuliyeva A."/>
            <person name="Rokas A."/>
            <person name="Ruiz-Duenas F.J."/>
            <person name="Sabat G."/>
            <person name="Salamov A."/>
            <person name="Samejima M."/>
            <person name="Schmutz J."/>
            <person name="Slot J.C."/>
            <person name="St John F."/>
            <person name="Stenlid J."/>
            <person name="Sun H."/>
            <person name="Sun S."/>
            <person name="Syed K."/>
            <person name="Tsang A."/>
            <person name="Wiebenga A."/>
            <person name="Young D."/>
            <person name="Pisabarro A."/>
            <person name="Eastwood D.C."/>
            <person name="Martin F."/>
            <person name="Cullen D."/>
            <person name="Grigoriev I.V."/>
            <person name="Hibbett D.S."/>
        </authorList>
    </citation>
    <scope>NUCLEOTIDE SEQUENCE</scope>
    <source>
        <strain evidence="4">FP-58527</strain>
    </source>
</reference>
<accession>S8E4I3</accession>
<dbReference type="eggNOG" id="ENOG502SKVI">
    <property type="taxonomic scope" value="Eukaryota"/>
</dbReference>
<feature type="transmembrane region" description="Helical" evidence="2">
    <location>
        <begin position="112"/>
        <end position="130"/>
    </location>
</feature>
<evidence type="ECO:0000313" key="3">
    <source>
        <dbReference type="EMBL" id="EPT00027.1"/>
    </source>
</evidence>
<feature type="transmembrane region" description="Helical" evidence="2">
    <location>
        <begin position="20"/>
        <end position="47"/>
    </location>
</feature>
<feature type="transmembrane region" description="Helical" evidence="2">
    <location>
        <begin position="142"/>
        <end position="166"/>
    </location>
</feature>